<geneLocation type="plasmid" evidence="2 3">
    <name>pI</name>
</geneLocation>
<sequence length="79" mass="8824">MPCPHRHATWADRASRVPSRFMDSSAEERQERTVHGGQPCQRCLLVCDEARAYDGLALNRMGRSGITTTQAPLKASRNI</sequence>
<feature type="region of interest" description="Disordered" evidence="1">
    <location>
        <begin position="1"/>
        <end position="33"/>
    </location>
</feature>
<proteinExistence type="predicted"/>
<keyword evidence="3" id="KW-1185">Reference proteome</keyword>
<evidence type="ECO:0000256" key="1">
    <source>
        <dbReference type="SAM" id="MobiDB-lite"/>
    </source>
</evidence>
<evidence type="ECO:0000313" key="3">
    <source>
        <dbReference type="Proteomes" id="UP000325811"/>
    </source>
</evidence>
<dbReference type="AlphaFoldDB" id="A0A5Q4ZL21"/>
<protein>
    <submittedName>
        <fullName evidence="2">Uncharacterized protein</fullName>
    </submittedName>
</protein>
<organism evidence="2 3">
    <name type="scientific">Paraburkholderia dioscoreae</name>
    <dbReference type="NCBI Taxonomy" id="2604047"/>
    <lineage>
        <taxon>Bacteria</taxon>
        <taxon>Pseudomonadati</taxon>
        <taxon>Pseudomonadota</taxon>
        <taxon>Betaproteobacteria</taxon>
        <taxon>Burkholderiales</taxon>
        <taxon>Burkholderiaceae</taxon>
        <taxon>Paraburkholderia</taxon>
    </lineage>
</organism>
<dbReference type="Proteomes" id="UP000325811">
    <property type="component" value="Plasmid pI"/>
</dbReference>
<name>A0A5Q4ZL21_9BURK</name>
<dbReference type="EMBL" id="LR699555">
    <property type="protein sequence ID" value="VVD31028.1"/>
    <property type="molecule type" value="Genomic_DNA"/>
</dbReference>
<gene>
    <name evidence="2" type="ORF">PDMSB3_0192</name>
</gene>
<evidence type="ECO:0000313" key="2">
    <source>
        <dbReference type="EMBL" id="VVD31028.1"/>
    </source>
</evidence>
<keyword evidence="2" id="KW-0614">Plasmid</keyword>
<reference evidence="2 3" key="1">
    <citation type="submission" date="2019-08" db="EMBL/GenBank/DDBJ databases">
        <authorList>
            <person name="Herpell B J."/>
        </authorList>
    </citation>
    <scope>NUCLEOTIDE SEQUENCE [LARGE SCALE GENOMIC DNA]</scope>
    <source>
        <strain evidence="3">Msb3</strain>
        <plasmid evidence="2 3">pI</plasmid>
    </source>
</reference>
<accession>A0A5Q4ZL21</accession>
<dbReference type="KEGG" id="pdio:PDMSB3_0192.2"/>